<evidence type="ECO:0000313" key="3">
    <source>
        <dbReference type="Proteomes" id="UP000789405"/>
    </source>
</evidence>
<accession>A0A9N9JQC7</accession>
<sequence>AKQANRKTEEKPVVDDERWEDSNNLDCEQILETYESKLTVISRDKTTKKSHVKTKCSKVDDEVNQVSFLLRKYGFDVDYNKEIIASDRDKDLIVTFEEEKVVCYNDMDMLITTLQQDFNDHIGVMVSNQDYSKNAKSKANKFNILMCRIKNLVKMLGDHINYLKEAEKTEKQE</sequence>
<evidence type="ECO:0000313" key="2">
    <source>
        <dbReference type="EMBL" id="CAG8789487.1"/>
    </source>
</evidence>
<organism evidence="2 3">
    <name type="scientific">Dentiscutata erythropus</name>
    <dbReference type="NCBI Taxonomy" id="1348616"/>
    <lineage>
        <taxon>Eukaryota</taxon>
        <taxon>Fungi</taxon>
        <taxon>Fungi incertae sedis</taxon>
        <taxon>Mucoromycota</taxon>
        <taxon>Glomeromycotina</taxon>
        <taxon>Glomeromycetes</taxon>
        <taxon>Diversisporales</taxon>
        <taxon>Gigasporaceae</taxon>
        <taxon>Dentiscutata</taxon>
    </lineage>
</organism>
<feature type="non-terminal residue" evidence="2">
    <location>
        <position position="173"/>
    </location>
</feature>
<comment type="caution">
    <text evidence="2">The sequence shown here is derived from an EMBL/GenBank/DDBJ whole genome shotgun (WGS) entry which is preliminary data.</text>
</comment>
<feature type="compositionally biased region" description="Basic and acidic residues" evidence="1">
    <location>
        <begin position="1"/>
        <end position="16"/>
    </location>
</feature>
<evidence type="ECO:0000256" key="1">
    <source>
        <dbReference type="SAM" id="MobiDB-lite"/>
    </source>
</evidence>
<dbReference type="Proteomes" id="UP000789405">
    <property type="component" value="Unassembled WGS sequence"/>
</dbReference>
<gene>
    <name evidence="2" type="ORF">DERYTH_LOCUS21116</name>
</gene>
<dbReference type="EMBL" id="CAJVPY010026273">
    <property type="protein sequence ID" value="CAG8789487.1"/>
    <property type="molecule type" value="Genomic_DNA"/>
</dbReference>
<dbReference type="OrthoDB" id="10560452at2759"/>
<feature type="region of interest" description="Disordered" evidence="1">
    <location>
        <begin position="1"/>
        <end position="20"/>
    </location>
</feature>
<name>A0A9N9JQC7_9GLOM</name>
<keyword evidence="3" id="KW-1185">Reference proteome</keyword>
<dbReference type="AlphaFoldDB" id="A0A9N9JQC7"/>
<protein>
    <submittedName>
        <fullName evidence="2">16172_t:CDS:1</fullName>
    </submittedName>
</protein>
<reference evidence="2" key="1">
    <citation type="submission" date="2021-06" db="EMBL/GenBank/DDBJ databases">
        <authorList>
            <person name="Kallberg Y."/>
            <person name="Tangrot J."/>
            <person name="Rosling A."/>
        </authorList>
    </citation>
    <scope>NUCLEOTIDE SEQUENCE</scope>
    <source>
        <strain evidence="2">MA453B</strain>
    </source>
</reference>
<proteinExistence type="predicted"/>